<feature type="transmembrane region" description="Helical" evidence="1">
    <location>
        <begin position="152"/>
        <end position="171"/>
    </location>
</feature>
<proteinExistence type="evidence at transcript level"/>
<dbReference type="GO" id="GO:0016740">
    <property type="term" value="F:transferase activity"/>
    <property type="evidence" value="ECO:0007669"/>
    <property type="project" value="UniProtKB-KW"/>
</dbReference>
<keyword evidence="1" id="KW-1133">Transmembrane helix</keyword>
<keyword evidence="2" id="KW-0808">Transferase</keyword>
<feature type="transmembrane region" description="Helical" evidence="1">
    <location>
        <begin position="78"/>
        <end position="103"/>
    </location>
</feature>
<keyword evidence="1" id="KW-0812">Transmembrane</keyword>
<sequence>MLTVLSAFSFSLSGVSSGLVSMVFSISSECSELMISPIFPSSLFSVVTLRIRTAGVCSLLVLSFLFCFFVCPVLSEATVLFVVVSSSALVLFGFGSFVCSKVFSVTSVVPWVFSSLLSGACLSGSSVSVLFSDLSSAFSSTLPSVVPIEVSGLAFADLSVFAVVLLSFLFVESLTSVSVGSVVLNLVTTFAFVLFS</sequence>
<keyword evidence="1" id="KW-0472">Membrane</keyword>
<reference evidence="2" key="1">
    <citation type="submission" date="2020-04" db="EMBL/GenBank/DDBJ databases">
        <authorList>
            <person name="Neveu A P."/>
        </authorList>
    </citation>
    <scope>NUCLEOTIDE SEQUENCE</scope>
    <source>
        <tissue evidence="2">Whole embryo</tissue>
    </source>
</reference>
<dbReference type="AlphaFoldDB" id="A0A6F9DYG0"/>
<dbReference type="EMBL" id="LR792043">
    <property type="protein sequence ID" value="CAB3267905.1"/>
    <property type="molecule type" value="mRNA"/>
</dbReference>
<evidence type="ECO:0000256" key="1">
    <source>
        <dbReference type="SAM" id="Phobius"/>
    </source>
</evidence>
<feature type="transmembrane region" description="Helical" evidence="1">
    <location>
        <begin position="109"/>
        <end position="131"/>
    </location>
</feature>
<gene>
    <name evidence="2" type="primary">Zdhhc3-002</name>
</gene>
<evidence type="ECO:0000313" key="2">
    <source>
        <dbReference type="EMBL" id="CAB3267905.1"/>
    </source>
</evidence>
<name>A0A6F9DYG0_9ASCI</name>
<organism evidence="2">
    <name type="scientific">Phallusia mammillata</name>
    <dbReference type="NCBI Taxonomy" id="59560"/>
    <lineage>
        <taxon>Eukaryota</taxon>
        <taxon>Metazoa</taxon>
        <taxon>Chordata</taxon>
        <taxon>Tunicata</taxon>
        <taxon>Ascidiacea</taxon>
        <taxon>Phlebobranchia</taxon>
        <taxon>Ascidiidae</taxon>
        <taxon>Phallusia</taxon>
    </lineage>
</organism>
<protein>
    <submittedName>
        <fullName evidence="2">Palmitoyltransferase ZDHHC3</fullName>
    </submittedName>
</protein>
<accession>A0A6F9DYG0</accession>
<feature type="transmembrane region" description="Helical" evidence="1">
    <location>
        <begin position="177"/>
        <end position="195"/>
    </location>
</feature>
<feature type="transmembrane region" description="Helical" evidence="1">
    <location>
        <begin position="49"/>
        <end position="71"/>
    </location>
</feature>